<dbReference type="GO" id="GO:0003735">
    <property type="term" value="F:structural constituent of ribosome"/>
    <property type="evidence" value="ECO:0007669"/>
    <property type="project" value="InterPro"/>
</dbReference>
<dbReference type="Gene3D" id="1.10.1620.10">
    <property type="entry name" value="Ribosomal protein L39e"/>
    <property type="match status" value="1"/>
</dbReference>
<accession>V6LBB1</accession>
<dbReference type="InterPro" id="IPR023626">
    <property type="entry name" value="Ribosomal_eL39_dom_sf"/>
</dbReference>
<evidence type="ECO:0000313" key="6">
    <source>
        <dbReference type="Proteomes" id="UP000018208"/>
    </source>
</evidence>
<reference evidence="4 5" key="1">
    <citation type="journal article" date="2014" name="PLoS Genet.">
        <title>The Genome of Spironucleus salmonicida Highlights a Fish Pathogen Adapted to Fluctuating Environments.</title>
        <authorList>
            <person name="Xu F."/>
            <person name="Jerlstrom-Hultqvist J."/>
            <person name="Einarsson E."/>
            <person name="Astvaldsson A."/>
            <person name="Svard S.G."/>
            <person name="Andersson J.O."/>
        </authorList>
    </citation>
    <scope>NUCLEOTIDE SEQUENCE</scope>
    <source>
        <strain evidence="5">ATCC 50377</strain>
    </source>
</reference>
<comment type="similarity">
    <text evidence="1">Belongs to the eukaryotic ribosomal protein eL39 family.</text>
</comment>
<dbReference type="GO" id="GO:1990904">
    <property type="term" value="C:ribonucleoprotein complex"/>
    <property type="evidence" value="ECO:0007669"/>
    <property type="project" value="UniProtKB-KW"/>
</dbReference>
<sequence>MSGNNTFARKMKIATKIKQNKRIPRWIHLKADASKTRWNAGRHYWRRSHLKI</sequence>
<dbReference type="VEuPathDB" id="GiardiaDB:SS50377_28639"/>
<evidence type="ECO:0000256" key="1">
    <source>
        <dbReference type="ARBA" id="ARBA00009339"/>
    </source>
</evidence>
<keyword evidence="2 4" id="KW-0689">Ribosomal protein</keyword>
<evidence type="ECO:0000313" key="5">
    <source>
        <dbReference type="EMBL" id="KAH0569683.1"/>
    </source>
</evidence>
<evidence type="ECO:0000256" key="2">
    <source>
        <dbReference type="ARBA" id="ARBA00022980"/>
    </source>
</evidence>
<dbReference type="Pfam" id="PF00832">
    <property type="entry name" value="Ribosomal_L39"/>
    <property type="match status" value="1"/>
</dbReference>
<dbReference type="AlphaFoldDB" id="V6LBB1"/>
<dbReference type="InterPro" id="IPR000077">
    <property type="entry name" value="Ribosomal_eL39"/>
</dbReference>
<keyword evidence="3" id="KW-0687">Ribonucleoprotein</keyword>
<organism evidence="4">
    <name type="scientific">Spironucleus salmonicida</name>
    <dbReference type="NCBI Taxonomy" id="348837"/>
    <lineage>
        <taxon>Eukaryota</taxon>
        <taxon>Metamonada</taxon>
        <taxon>Diplomonadida</taxon>
        <taxon>Hexamitidae</taxon>
        <taxon>Hexamitinae</taxon>
        <taxon>Spironucleus</taxon>
    </lineage>
</organism>
<evidence type="ECO:0000256" key="3">
    <source>
        <dbReference type="ARBA" id="ARBA00023274"/>
    </source>
</evidence>
<proteinExistence type="inferred from homology"/>
<name>V6LBB1_9EUKA</name>
<dbReference type="GO" id="GO:0006412">
    <property type="term" value="P:translation"/>
    <property type="evidence" value="ECO:0007669"/>
    <property type="project" value="InterPro"/>
</dbReference>
<dbReference type="EMBL" id="KI546169">
    <property type="protein sequence ID" value="EST41538.1"/>
    <property type="molecule type" value="Genomic_DNA"/>
</dbReference>
<dbReference type="EMBL" id="AUWU02000009">
    <property type="protein sequence ID" value="KAH0569683.1"/>
    <property type="molecule type" value="Genomic_DNA"/>
</dbReference>
<evidence type="ECO:0000313" key="4">
    <source>
        <dbReference type="EMBL" id="EST41538.1"/>
    </source>
</evidence>
<dbReference type="Proteomes" id="UP000018208">
    <property type="component" value="Unassembled WGS sequence"/>
</dbReference>
<gene>
    <name evidence="4" type="ORF">SS50377_18875</name>
    <name evidence="5" type="ORF">SS50377_28639</name>
</gene>
<dbReference type="GO" id="GO:0005840">
    <property type="term" value="C:ribosome"/>
    <property type="evidence" value="ECO:0007669"/>
    <property type="project" value="UniProtKB-KW"/>
</dbReference>
<reference evidence="5" key="2">
    <citation type="submission" date="2020-12" db="EMBL/GenBank/DDBJ databases">
        <title>New Spironucleus salmonicida genome in near-complete chromosomes.</title>
        <authorList>
            <person name="Xu F."/>
            <person name="Kurt Z."/>
            <person name="Jimenez-Gonzalez A."/>
            <person name="Astvaldsson A."/>
            <person name="Andersson J.O."/>
            <person name="Svard S.G."/>
        </authorList>
    </citation>
    <scope>NUCLEOTIDE SEQUENCE</scope>
    <source>
        <strain evidence="5">ATCC 50377</strain>
    </source>
</reference>
<protein>
    <submittedName>
        <fullName evidence="4">Ribosomal protein L39</fullName>
    </submittedName>
</protein>
<dbReference type="SUPFAM" id="SSF48662">
    <property type="entry name" value="Ribosomal protein L39e"/>
    <property type="match status" value="1"/>
</dbReference>
<keyword evidence="6" id="KW-1185">Reference proteome</keyword>